<evidence type="ECO:0000256" key="26">
    <source>
        <dbReference type="ARBA" id="ARBA00023139"/>
    </source>
</evidence>
<comment type="function">
    <text evidence="32">Surface protein gp120: Attaches the virus to the host lymphoid cell by binding to the primary receptor CD4. This interaction induces a structural rearrangement creating a high affinity binding site for a chemokine coreceptor like CXCR4 and/or CCR5. Acts as a ligand for CD209/DC-SIGN and CLEC4M/DC-SIGNR, which are respectively found on dendritic cells (DCs), and on endothelial cells of liver sinusoids and lymph node sinuses. These interactions allow capture of viral particles at mucosal surfaces by these cells and subsequent transmission to permissive cells. HIV subverts the migration properties of dendritic cells to gain access to CD4+ T-cells in lymph nodes. Virus transmission to permissive T-cells occurs either in trans (without DCs infection, through viral capture and transmission), or in cis (following DCs productive infection, through the usual CD4-gp120 interaction), thereby inducing a robust infection. In trans infection, bound virions remain infectious over days and it is proposed that they are not degraded, but protected in non-lysosomal acidic organelles within the DCs close to the cell membrane thus contributing to the viral infectious potential during DCs' migration from the periphery to the lymphoid tissues. On arrival at lymphoid tissues, intact virions recycle back to DCs' cell surface allowing virus transmission to CD4+ T-cells.</text>
</comment>
<dbReference type="EMBL" id="MF499816">
    <property type="protein sequence ID" value="AWD43048.1"/>
    <property type="molecule type" value="Genomic_RNA"/>
</dbReference>
<dbReference type="FunFam" id="1.20.5.490:FF:000001">
    <property type="entry name" value="Envelope glycoprotein gp160"/>
    <property type="match status" value="1"/>
</dbReference>
<organismHost>
    <name type="scientific">Homo sapiens</name>
    <name type="common">Human</name>
    <dbReference type="NCBI Taxonomy" id="9606"/>
</organismHost>
<evidence type="ECO:0000256" key="21">
    <source>
        <dbReference type="ARBA" id="ARBA00022890"/>
    </source>
</evidence>
<feature type="site" description="Cleavage; by host furin" evidence="32">
    <location>
        <begin position="501"/>
        <end position="502"/>
    </location>
</feature>
<feature type="disulfide bond" evidence="32">
    <location>
        <begin position="228"/>
        <end position="239"/>
    </location>
</feature>
<comment type="miscellaneous">
    <text evidence="32">HIV-1 lineages are divided in three main groups, M (for Major), O (for Outlier), and N (for New, or Non-M, Non-O). The vast majority of strains found worldwide belong to the group M. Group O seems to be endemic to and largely confined to Cameroon and neighboring countries in West Central Africa, where these viruses represent a small minority of HIV-1 strains. The group N is represented by a limited number of isolates from Cameroonian persons. The group M is further subdivided in 9 clades or subtypes (A to D, F to H, J and K).</text>
</comment>
<evidence type="ECO:0000313" key="36">
    <source>
        <dbReference type="EMBL" id="ACS67476.1"/>
    </source>
</evidence>
<evidence type="ECO:0000313" key="43">
    <source>
        <dbReference type="EMBL" id="AWD42640.1"/>
    </source>
</evidence>
<dbReference type="GO" id="GO:0052031">
    <property type="term" value="P:symbiont-mediated perturbation of host defense response"/>
    <property type="evidence" value="ECO:0007669"/>
    <property type="project" value="UniProtKB-UniRule"/>
</dbReference>
<comment type="PTM">
    <text evidence="32">Palmitoylation of the transmembrane protein and of Env polyprotein (prior to its proteolytic cleavage) is essential for their association with host cell membrane lipid rafts. Palmitoylation is therefore required for envelope trafficking to classical lipid rafts, but not for viral replication.</text>
</comment>
<evidence type="ECO:0000256" key="28">
    <source>
        <dbReference type="ARBA" id="ARBA00023180"/>
    </source>
</evidence>
<evidence type="ECO:0000259" key="35">
    <source>
        <dbReference type="Pfam" id="PF00517"/>
    </source>
</evidence>
<keyword evidence="24 32" id="KW-0175">Coiled coil</keyword>
<comment type="caution">
    <text evidence="32 33">Lacks conserved residue(s) required for the propagation of feature annotation.</text>
</comment>
<dbReference type="SUPFAM" id="SSF58069">
    <property type="entry name" value="Virus ectodomain"/>
    <property type="match status" value="1"/>
</dbReference>
<dbReference type="GO" id="GO:1903911">
    <property type="term" value="P:positive regulation of receptor clustering"/>
    <property type="evidence" value="ECO:0007669"/>
    <property type="project" value="UniProtKB-UniRule"/>
</dbReference>
<feature type="short sequence motif" description="YXXL motif; contains endocytosis signal" evidence="32">
    <location>
        <begin position="702"/>
        <end position="705"/>
    </location>
</feature>
<evidence type="ECO:0000256" key="4">
    <source>
        <dbReference type="ARBA" id="ARBA00004563"/>
    </source>
</evidence>
<feature type="topological domain" description="Cytoplasmic" evidence="32">
    <location>
        <begin position="696"/>
        <end position="853"/>
    </location>
</feature>
<evidence type="ECO:0000256" key="5">
    <source>
        <dbReference type="ARBA" id="ARBA00004578"/>
    </source>
</evidence>
<keyword evidence="7 32" id="KW-1168">Fusion of virus membrane with host membrane</keyword>
<evidence type="ECO:0000256" key="6">
    <source>
        <dbReference type="ARBA" id="ARBA00004650"/>
    </source>
</evidence>
<feature type="region of interest" description="MPER; binding to GalCer" evidence="32">
    <location>
        <begin position="652"/>
        <end position="673"/>
    </location>
</feature>
<dbReference type="GO" id="GO:0020002">
    <property type="term" value="C:host cell plasma membrane"/>
    <property type="evidence" value="ECO:0007669"/>
    <property type="project" value="UniProtKB-SubCell"/>
</dbReference>
<keyword evidence="9 32" id="KW-1032">Host cell membrane</keyword>
<evidence type="ECO:0000313" key="48">
    <source>
        <dbReference type="EMBL" id="AWD42804.1"/>
    </source>
</evidence>
<evidence type="ECO:0000256" key="7">
    <source>
        <dbReference type="ARBA" id="ARBA00022506"/>
    </source>
</evidence>
<evidence type="ECO:0000256" key="32">
    <source>
        <dbReference type="HAMAP-Rule" id="MF_04083"/>
    </source>
</evidence>
<reference evidence="36" key="1">
    <citation type="submission" date="2008-10" db="EMBL/GenBank/DDBJ databases">
        <authorList>
            <person name="Hraber P.T."/>
        </authorList>
    </citation>
    <scope>NUCLEOTIDE SEQUENCE</scope>
    <source>
        <strain evidence="36">10_A3</strain>
        <strain evidence="37">10_C12</strain>
        <strain evidence="38">10_D4</strain>
        <strain evidence="39">10_D7</strain>
    </source>
</reference>
<feature type="domain" description="Retroviral envelope protein GP41-like" evidence="35">
    <location>
        <begin position="520"/>
        <end position="710"/>
    </location>
</feature>
<evidence type="ECO:0000256" key="29">
    <source>
        <dbReference type="ARBA" id="ARBA00023280"/>
    </source>
</evidence>
<keyword evidence="10 32" id="KW-1165">Clathrin-mediated endocytosis of virus by host</keyword>
<evidence type="ECO:0000313" key="42">
    <source>
        <dbReference type="EMBL" id="AWD42596.1"/>
    </source>
</evidence>
<evidence type="ECO:0000256" key="13">
    <source>
        <dbReference type="ARBA" id="ARBA00022685"/>
    </source>
</evidence>
<keyword evidence="23 32" id="KW-1039">Host endosome</keyword>
<dbReference type="EMBL" id="MF499779">
    <property type="protein sequence ID" value="AWD42756.1"/>
    <property type="molecule type" value="Genomic_RNA"/>
</dbReference>
<dbReference type="GO" id="GO:0019082">
    <property type="term" value="P:viral protein processing"/>
    <property type="evidence" value="ECO:0007669"/>
    <property type="project" value="UniProtKB-UniRule"/>
</dbReference>
<feature type="transmembrane region" description="Helical" evidence="33">
    <location>
        <begin position="13"/>
        <end position="41"/>
    </location>
</feature>
<dbReference type="GO" id="GO:0019064">
    <property type="term" value="P:fusion of virus membrane with host plasma membrane"/>
    <property type="evidence" value="ECO:0007669"/>
    <property type="project" value="UniProtKB-UniRule"/>
</dbReference>
<comment type="subcellular location">
    <molecule>Transmembrane protein gp41</molecule>
    <subcellularLocation>
        <location evidence="32">Virion membrane</location>
        <topology evidence="32">Single-pass type I membrane protein</topology>
    </subcellularLocation>
    <subcellularLocation>
        <location evidence="32">Host cell membrane</location>
        <topology evidence="32">Single-pass type I membrane protein</topology>
    </subcellularLocation>
    <subcellularLocation>
        <location evidence="32">Host endosome membrane</location>
        <topology evidence="32">Single-pass type I membrane protein</topology>
    </subcellularLocation>
    <text evidence="32">It is probably concentrated at the site of budding and incorporated into the virions possibly by contacts between the cytoplasmic tail of Env and the N-terminus of Gag.</text>
</comment>
<evidence type="ECO:0000313" key="53">
    <source>
        <dbReference type="EMBL" id="AWD43125.1"/>
    </source>
</evidence>
<evidence type="ECO:0000313" key="40">
    <source>
        <dbReference type="EMBL" id="AGH89522.1"/>
    </source>
</evidence>
<dbReference type="EMBL" id="KC148595">
    <property type="protein sequence ID" value="AGH89569.1"/>
    <property type="molecule type" value="Genomic_DNA"/>
</dbReference>
<keyword evidence="30 32" id="KW-0449">Lipoprotein</keyword>
<keyword evidence="20 32" id="KW-0261">Viral envelope protein</keyword>
<dbReference type="GO" id="GO:0016020">
    <property type="term" value="C:membrane"/>
    <property type="evidence" value="ECO:0007669"/>
    <property type="project" value="UniProtKB-UniRule"/>
</dbReference>
<feature type="region of interest" description="CD4-binding loop" evidence="32">
    <location>
        <begin position="362"/>
        <end position="372"/>
    </location>
</feature>
<evidence type="ECO:0000256" key="9">
    <source>
        <dbReference type="ARBA" id="ARBA00022511"/>
    </source>
</evidence>
<evidence type="ECO:0000256" key="15">
    <source>
        <dbReference type="ARBA" id="ARBA00022703"/>
    </source>
</evidence>
<dbReference type="FunFam" id="2.170.40.20:FF:000003">
    <property type="entry name" value="Envelope glycoprotein gp160"/>
    <property type="match status" value="1"/>
</dbReference>
<dbReference type="FunFam" id="1.10.287.210:FF:000001">
    <property type="entry name" value="Envelope glycoprotein gp160"/>
    <property type="match status" value="1"/>
</dbReference>
<comment type="subunit">
    <text evidence="32">The mature envelope protein (Env) consists of a homotrimer of non-covalently associated gp120-gp41 heterodimers. The resulting complex protrudes from the virus surface as a spike. There seems to be as few as 10 spikes on the average virion. Surface protein gp120 interacts with host CD4, CCR5 and CXCR4. Gp120 also interacts with the C-type lectins CD209/DC-SIGN and CLEC4M/DC-SIGNR (collectively referred to as DC-SIGN(R)). Gp120 and gp41 interact with GalCer. Gp120 interacts with host ITGA4/ITGB7 complex; on CD4+ T-cells, this interaction results in rapid activation of integrin ITGAL/LFA-1, which facilitates efficient cell-to-cell spreading of HIV-1. Gp120 interacts with cell-associated heparan sulfate; this interaction increases virus infectivity on permissive cells and may be involved in infection of CD4- cells.</text>
</comment>
<evidence type="ECO:0000313" key="51">
    <source>
        <dbReference type="EMBL" id="AWD43048.1"/>
    </source>
</evidence>
<comment type="domain">
    <text evidence="32 33">The 17 amino acids long immunosuppressive region is present in many retroviral envelope proteins. Synthetic peptides derived from this relatively conserved sequence inhibit immune function in vitro and in vivo.</text>
</comment>
<name>C6FYV7_HV1</name>
<evidence type="ECO:0000313" key="41">
    <source>
        <dbReference type="EMBL" id="AGH89569.1"/>
    </source>
</evidence>
<dbReference type="SUPFAM" id="SSF56502">
    <property type="entry name" value="gp120 core"/>
    <property type="match status" value="2"/>
</dbReference>
<dbReference type="EMBL" id="MF499774">
    <property type="protein sequence ID" value="AWD42717.1"/>
    <property type="molecule type" value="Genomic_RNA"/>
</dbReference>
<feature type="disulfide bond" evidence="32">
    <location>
        <begin position="588"/>
        <end position="594"/>
    </location>
</feature>
<comment type="function">
    <text evidence="32">Envelope glycoprotein gp160: Oligomerizes in the host endoplasmic reticulum into predominantly trimers. In a second time, gp160 transits in the host Golgi, where glycosylation is completed. The precursor is then proteolytically cleaved in the trans-Golgi and thereby activated by cellular furin or furin-like proteases to produce gp120 and gp41.</text>
</comment>
<comment type="PTM">
    <text evidence="32">Highly glycosylated by host. The high number of glycan on the protein is reffered to as 'glycan shield' because it contributes to hide protein sequence from adaptive immune system.</text>
</comment>
<evidence type="ECO:0000256" key="23">
    <source>
        <dbReference type="ARBA" id="ARBA00023046"/>
    </source>
</evidence>
<comment type="PTM">
    <text evidence="32">Specific enzymatic cleavages in vivo yield mature proteins. Envelope glycoproteins are synthesized as a inactive precursor that is heavily N-glycosylated and processed likely by host cell furin in the Golgi to yield the mature SU and TM proteins. The cleavage site between SU and TM requires the minimal sequence [KR]-X-[KR]-R. About 2 of the 9 disulfide bonds of gp41 are reduced by P4HB/PDI, following binding to CD4 receptor.</text>
</comment>
<dbReference type="EMBL" id="FJ443818">
    <property type="protein sequence ID" value="ACS67484.1"/>
    <property type="molecule type" value="Genomic_DNA"/>
</dbReference>
<reference evidence="42" key="4">
    <citation type="journal article" date="2018" name="Nat. Commun.">
        <title>Tracking HIV-1 recombination to resolve its contribution to HIV-1 evolution in natural infection.</title>
        <authorList>
            <person name="Song H."/>
            <person name="Giorgi E.E."/>
            <person name="Ganusov V.V."/>
            <person name="Cai F."/>
            <person name="Athreya G."/>
            <person name="Yoon H."/>
            <person name="Carja O."/>
            <person name="Hora B."/>
            <person name="Hraber P."/>
            <person name="Jiang C."/>
            <person name="Wang S."/>
            <person name="Li H."/>
            <person name="Salazar-Gonzalez J.F."/>
            <person name="Salazar M.G."/>
            <person name="Goonetilleke N."/>
            <person name="Keele B."/>
            <person name="Montefiori D.C."/>
            <person name="Cohen M.S."/>
            <person name="Shaw G.M."/>
            <person name="Hahn B.H."/>
            <person name="McMichael A.J."/>
            <person name="Haynes B.F."/>
            <person name="Korber B."/>
            <person name="Battacharya T."/>
            <person name="Gao F."/>
        </authorList>
    </citation>
    <scope>NUCLEOTIDE SEQUENCE</scope>
    <source>
        <strain evidence="42">703010010.3.d0009.ipe019.13</strain>
        <strain evidence="43">703010010.3.d0009.ipe019.21</strain>
        <strain evidence="44">703010010.3.d0009.ipe019.36</strain>
        <strain evidence="45">703010010.3.d0009.ipe019.42</strain>
        <strain evidence="46">703010010.3.d0009.ipe019.43</strain>
        <strain evidence="47">703010010.3.d0009.ipe019.47</strain>
        <strain evidence="48">703010010.3.d0009.ipe019.49</strain>
        <strain evidence="49">703010010.3.d0009.ipe019.7</strain>
        <strain evidence="50">703010010.3.d0009.ipe019.e7</strain>
        <strain evidence="51">703010010.3.d0026.ipe019.30</strain>
        <strain evidence="52">703010010.3.d0026.ipe019.4</strain>
        <strain evidence="53">703010010.3.d0026.ipe019.e20</strain>
    </source>
</reference>
<dbReference type="EMBL" id="MF499758">
    <property type="protein sequence ID" value="AWD42596.1"/>
    <property type="molecule type" value="Genomic_RNA"/>
</dbReference>
<dbReference type="EMBL" id="KC148589">
    <property type="protein sequence ID" value="AGH89522.1"/>
    <property type="molecule type" value="Genomic_DNA"/>
</dbReference>
<feature type="chain" id="PRO_5042638528" description="Transmembrane protein gp41" evidence="32">
    <location>
        <begin position="502"/>
        <end position="853"/>
    </location>
</feature>
<dbReference type="GO" id="GO:0044175">
    <property type="term" value="C:host cell endosome membrane"/>
    <property type="evidence" value="ECO:0007669"/>
    <property type="project" value="UniProtKB-SubCell"/>
</dbReference>
<evidence type="ECO:0000313" key="45">
    <source>
        <dbReference type="EMBL" id="AWD42748.1"/>
    </source>
</evidence>
<feature type="domain" description="Human immunodeficiency virus 1 envelope glycoprotein Gp120" evidence="34">
    <location>
        <begin position="143"/>
        <end position="501"/>
    </location>
</feature>
<dbReference type="Gene3D" id="1.10.287.210">
    <property type="match status" value="1"/>
</dbReference>
<keyword evidence="8 32" id="KW-1170">Fusion of virus membrane with host endosomal membrane</keyword>
<evidence type="ECO:0000256" key="33">
    <source>
        <dbReference type="RuleBase" id="RU363095"/>
    </source>
</evidence>
<sequence length="853" mass="97202">MRVRGTLRNYQQWWIWGILGFWMFMIYSVLGNLWVTVYYGVPVWKEAKTTLFCASDAKAYEKEVHNVWATHACVPTDPSPQEMVLENVTENFNMWKNDMADQMHEDIISLWEQSLKPCVKLTPLCVTLNCVNVKVTSNHTLDHTNNDMKNCSFNATTEVRDKKQKVYALFYRLDIVPLSKKDKTNNDSGEYILINCNTSAITQACPKVSFDPIPIHYCAPAGFAILKCNNKTFNGTGPCRNVSTVQCTHGIKPVVSTQLLLNGSLAEGEIIIRSENLTDNVKTIIAHLNESVTIECTRPNNNTRKSIRIGPGQTFYATNGIIGDIREAHCNISKEDWNKTLNRVKEKLKEHFPDKTIKFNSSSGGDLEITTHSFNCRGEFFYCDTSRLFNDTDNFTEDSTITLPCRIKQIINMWQEVGRAMYAPPIEGNITCVSDITGLLLVRDGGGGEENETTEEIFRPGGGDMRDNWRSELYKYKVVEIKPLGIAPTKAKRRVVEREKRAVTIGAVFLGFLGAAGSTMGAASMALTVQARQLLSGIVQQQSNLLRAIEAQQHMLQLTVWGIKQLQTRVLAIERYLKDQQFLGMWGCSGKIVCTTTVPWNNSWSNKSYTEIWENMTWMQWDKEINNYTNTIYELLEKSQNQQEINEKELLELDSWNNLWNWFDITKWLWYIKIFIMIVGGLIGLRIIFAVLSIVNRVRQGYSPLSFQTLTPTPRGPDRLGGIEEEGGEQDRDRSIRLVNGFLALFWDDLRSLCLFSYHRLRDLILVTARVVELLGRSTLRGLQRGWEALKYLGNLVLYWGLELKRSAISLFDTIAIAVAEGTDRIIELLQGIWRAIRNVPVRIRQGLEAALL</sequence>
<organism evidence="36">
    <name type="scientific">Human immunodeficiency virus type 1</name>
    <name type="common">HIV-1</name>
    <dbReference type="NCBI Taxonomy" id="11676"/>
    <lineage>
        <taxon>Viruses</taxon>
        <taxon>Riboviria</taxon>
        <taxon>Pararnavirae</taxon>
        <taxon>Artverviricota</taxon>
        <taxon>Revtraviricetes</taxon>
        <taxon>Ortervirales</taxon>
        <taxon>Retroviridae</taxon>
        <taxon>Orthoretrovirinae</taxon>
        <taxon>Lentivirus</taxon>
        <taxon>Lentivirus humimdef1</taxon>
    </lineage>
</organism>
<evidence type="ECO:0000313" key="52">
    <source>
        <dbReference type="EMBL" id="AWD43063.1"/>
    </source>
</evidence>
<evidence type="ECO:0000256" key="2">
    <source>
        <dbReference type="ARBA" id="ARBA00004433"/>
    </source>
</evidence>
<dbReference type="InterPro" id="IPR036377">
    <property type="entry name" value="Gp120_core_sf"/>
</dbReference>
<evidence type="ECO:0000256" key="17">
    <source>
        <dbReference type="ARBA" id="ARBA00022804"/>
    </source>
</evidence>
<dbReference type="Gene3D" id="1.20.5.490">
    <property type="entry name" value="Single helix bin"/>
    <property type="match status" value="1"/>
</dbReference>
<accession>C6FYV7</accession>
<keyword evidence="18 32" id="KW-0946">Virion</keyword>
<dbReference type="EMBL" id="MF499764">
    <property type="protein sequence ID" value="AWD42640.1"/>
    <property type="molecule type" value="Genomic_RNA"/>
</dbReference>
<keyword evidence="25 32" id="KW-0472">Membrane</keyword>
<dbReference type="FunFam" id="2.170.40.20:FF:000004">
    <property type="entry name" value="Envelope glycoprotein gp160"/>
    <property type="match status" value="1"/>
</dbReference>
<feature type="disulfide bond" evidence="32">
    <location>
        <begin position="218"/>
        <end position="247"/>
    </location>
</feature>
<evidence type="ECO:0000256" key="19">
    <source>
        <dbReference type="ARBA" id="ARBA00022870"/>
    </source>
</evidence>
<gene>
    <name evidence="32 36" type="primary">env</name>
</gene>
<keyword evidence="16 32" id="KW-0732">Signal</keyword>
<feature type="lipid moiety-binding region" description="S-palmitoyl cysteine; by host" evidence="32">
    <location>
        <position position="754"/>
    </location>
</feature>
<dbReference type="GO" id="GO:0019062">
    <property type="term" value="P:virion attachment to host cell"/>
    <property type="evidence" value="ECO:0007669"/>
    <property type="project" value="UniProtKB-UniRule"/>
</dbReference>
<evidence type="ECO:0000313" key="44">
    <source>
        <dbReference type="EMBL" id="AWD42717.1"/>
    </source>
</evidence>
<evidence type="ECO:0000313" key="37">
    <source>
        <dbReference type="EMBL" id="ACS67484.1"/>
    </source>
</evidence>
<keyword evidence="15 32" id="KW-0053">Apoptosis</keyword>
<keyword evidence="27 32" id="KW-1015">Disulfide bond</keyword>
<comment type="miscellaneous">
    <text evidence="32">Inhibitors targeting HIV-1 viral envelope proteins are used as antiretroviral drugs. Attachment of virions to the cell surface via non-specific interactions and CD4 binding can be blocked by inhibitors that include cyanovirin-N, cyclotriazadisulfonamide analogs, PRO 2000, TNX 355 and PRO 542. In addition, BMS 806 can block CD4-induced conformational changes. Env interactions with the coreceptor molecules can be targeted by CCR5 antagonists including SCH-D, maraviroc (UK 427857) and aplaviroc (GW 873140), and the CXCR4 antagonist AMD 070. Fusion of viral and cellular membranes can be inhibited by peptides such as enfuvirtide and tifuvirtide (T 1249). Resistance to inhibitors associated with mutations in Env are observed. Most of the time, single mutations confer only a modest reduction in drug susceptibility. Combination of several mutations is usually required to develop a high-level drug resistance.</text>
</comment>
<dbReference type="EMBL" id="MF499796">
    <property type="protein sequence ID" value="AWD42892.1"/>
    <property type="molecule type" value="Genomic_RNA"/>
</dbReference>
<evidence type="ECO:0000313" key="47">
    <source>
        <dbReference type="EMBL" id="AWD42788.1"/>
    </source>
</evidence>
<proteinExistence type="inferred from homology"/>
<dbReference type="EMBL" id="MF499789">
    <property type="protein sequence ID" value="AWD42836.1"/>
    <property type="molecule type" value="Genomic_RNA"/>
</dbReference>
<dbReference type="GO" id="GO:1903908">
    <property type="term" value="P:positive regulation of plasma membrane raft polarization"/>
    <property type="evidence" value="ECO:0007669"/>
    <property type="project" value="UniProtKB-UniRule"/>
</dbReference>
<dbReference type="EMBL" id="FJ443821">
    <property type="protein sequence ID" value="ACS67487.1"/>
    <property type="molecule type" value="Genomic_DNA"/>
</dbReference>
<keyword evidence="12 32" id="KW-1162">Viral penetration into host cytoplasm</keyword>
<comment type="similarity">
    <text evidence="32">Belongs to the HIV-1 env protein family.</text>
</comment>
<dbReference type="InterPro" id="IPR000328">
    <property type="entry name" value="GP41-like"/>
</dbReference>
<dbReference type="EMBL" id="MF499785">
    <property type="protein sequence ID" value="AWD42804.1"/>
    <property type="molecule type" value="Genomic_RNA"/>
</dbReference>
<evidence type="ECO:0000313" key="46">
    <source>
        <dbReference type="EMBL" id="AWD42756.1"/>
    </source>
</evidence>
<comment type="subcellular location">
    <subcellularLocation>
        <location evidence="3">Host cell membrane</location>
        <topology evidence="3">Peripheral membrane protein</topology>
    </subcellularLocation>
    <subcellularLocation>
        <location evidence="1">Host cell membrane</location>
        <topology evidence="1">Single-pass type I membrane protein</topology>
    </subcellularLocation>
    <subcellularLocation>
        <location evidence="2">Host endosome membrane</location>
        <topology evidence="2">Peripheral membrane protein</topology>
    </subcellularLocation>
    <subcellularLocation>
        <location evidence="5">Host endosome membrane</location>
        <topology evidence="5">Single-pass type I membrane protein</topology>
    </subcellularLocation>
    <subcellularLocation>
        <location evidence="6">Virion membrane</location>
        <topology evidence="6">Peripheral membrane protein</topology>
    </subcellularLocation>
    <subcellularLocation>
        <location evidence="4">Virion membrane</location>
        <topology evidence="4">Single-pass type I membrane protein</topology>
    </subcellularLocation>
</comment>
<evidence type="ECO:0000313" key="38">
    <source>
        <dbReference type="EMBL" id="ACS67487.1"/>
    </source>
</evidence>
<dbReference type="EMBL" id="MF499818">
    <property type="protein sequence ID" value="AWD43063.1"/>
    <property type="molecule type" value="Genomic_RNA"/>
</dbReference>
<comment type="domain">
    <text evidence="32">The membrane proximal external region (MPER) present in gp41 is a tryptophan-rich region recognized by the antibodies 2F5, Z13, and 4E10. MPER seems to play a role in fusion.</text>
</comment>
<comment type="domain">
    <text evidence="32">Some of the most genetically diverse regions of the viral genome are present in Env. They are called variable regions 1 through 5 (V1 through V5). Coreceptor usage of gp120 is determined mainly by the primary structure of the third variable region (V3) in the outer domain of gp120. The sequence of V3 determines which coreceptor, CCR5 and/or CXCR4 (corresponding to R5/macrophage, X4/T cell and R5X4/T cell and macrophage tropism), is used to trigger the fusion potential of the Env complex, and hence which cells the virus can infect. Binding to CCR5 involves a region adjacent in addition to V3.</text>
</comment>
<evidence type="ECO:0000256" key="20">
    <source>
        <dbReference type="ARBA" id="ARBA00022879"/>
    </source>
</evidence>
<dbReference type="GO" id="GO:0075512">
    <property type="term" value="P:clathrin-dependent endocytosis of virus by host cell"/>
    <property type="evidence" value="ECO:0007669"/>
    <property type="project" value="UniProtKB-UniRule"/>
</dbReference>
<evidence type="ECO:0000256" key="12">
    <source>
        <dbReference type="ARBA" id="ARBA00022595"/>
    </source>
</evidence>
<feature type="disulfide bond" evidence="32">
    <location>
        <begin position="53"/>
        <end position="73"/>
    </location>
</feature>
<dbReference type="CDD" id="cd09909">
    <property type="entry name" value="HIV-1-like_HR1-HR2"/>
    <property type="match status" value="1"/>
</dbReference>
<keyword evidence="13 32" id="KW-0165">Cleavage on pair of basic residues</keyword>
<evidence type="ECO:0000256" key="8">
    <source>
        <dbReference type="ARBA" id="ARBA00022510"/>
    </source>
</evidence>
<dbReference type="GO" id="GO:0019031">
    <property type="term" value="C:viral envelope"/>
    <property type="evidence" value="ECO:0007669"/>
    <property type="project" value="UniProtKB-KW"/>
</dbReference>
<dbReference type="GO" id="GO:0039654">
    <property type="term" value="P:fusion of virus membrane with host endosome membrane"/>
    <property type="evidence" value="ECO:0007669"/>
    <property type="project" value="UniProtKB-UniRule"/>
</dbReference>
<keyword evidence="22 32" id="KW-1133">Transmembrane helix</keyword>
<evidence type="ECO:0000256" key="24">
    <source>
        <dbReference type="ARBA" id="ARBA00023054"/>
    </source>
</evidence>
<evidence type="ECO:0000256" key="22">
    <source>
        <dbReference type="ARBA" id="ARBA00022989"/>
    </source>
</evidence>
<dbReference type="GO" id="GO:0055036">
    <property type="term" value="C:virion membrane"/>
    <property type="evidence" value="ECO:0007669"/>
    <property type="project" value="UniProtKB-SubCell"/>
</dbReference>
<dbReference type="Gene3D" id="2.170.40.20">
    <property type="entry name" value="Human immunodeficiency virus 1, Gp160, envelope glycoprotein"/>
    <property type="match status" value="2"/>
</dbReference>
<keyword evidence="29 32" id="KW-0899">Viral immunoevasion</keyword>
<evidence type="ECO:0000256" key="30">
    <source>
        <dbReference type="ARBA" id="ARBA00023288"/>
    </source>
</evidence>
<comment type="domain">
    <text evidence="32">The YXXL motif is involved in determining the exact site of viral release at the surface of infected mononuclear cells and promotes endocytosis. YXXL and di-leucine endocytosis motifs interact directly or indirectly with the clathrin adapter complexes, opperate independently, and their activities are not additive.</text>
</comment>
<dbReference type="EMBL" id="MF499783">
    <property type="protein sequence ID" value="AWD42788.1"/>
    <property type="molecule type" value="Genomic_RNA"/>
</dbReference>
<feature type="transmembrane region" description="Helical" evidence="33">
    <location>
        <begin position="502"/>
        <end position="527"/>
    </location>
</feature>
<evidence type="ECO:0000256" key="16">
    <source>
        <dbReference type="ARBA" id="ARBA00022729"/>
    </source>
</evidence>
<feature type="chain" id="PRO_5042638529" description="Envelope glycoprotein gp160" evidence="32">
    <location>
        <begin position="32"/>
        <end position="853"/>
    </location>
</feature>
<dbReference type="GO" id="GO:0005198">
    <property type="term" value="F:structural molecule activity"/>
    <property type="evidence" value="ECO:0007669"/>
    <property type="project" value="UniProtKB-UniRule"/>
</dbReference>
<feature type="region of interest" description="Fusion peptide" evidence="32">
    <location>
        <begin position="502"/>
        <end position="522"/>
    </location>
</feature>
<evidence type="ECO:0000256" key="25">
    <source>
        <dbReference type="ARBA" id="ARBA00023136"/>
    </source>
</evidence>
<feature type="short sequence motif" description="Di-leucine internalization motif" evidence="32">
    <location>
        <begin position="852"/>
        <end position="853"/>
    </location>
</feature>
<keyword evidence="17 32" id="KW-1161">Viral attachment to host cell</keyword>
<evidence type="ECO:0000256" key="1">
    <source>
        <dbReference type="ARBA" id="ARBA00004402"/>
    </source>
</evidence>
<protein>
    <recommendedName>
        <fullName evidence="32">Envelope glycoprotein gp160</fullName>
    </recommendedName>
    <alternativeName>
        <fullName evidence="32">Env polyprotein</fullName>
    </alternativeName>
    <component>
        <recommendedName>
            <fullName evidence="32">Surface protein gp120</fullName>
            <shortName evidence="32">SU</shortName>
        </recommendedName>
        <alternativeName>
            <fullName evidence="32">Glycoprotein 120</fullName>
            <shortName evidence="32">gp120</shortName>
        </alternativeName>
    </component>
    <component>
        <recommendedName>
            <fullName evidence="32">Transmembrane protein gp41</fullName>
            <shortName evidence="32">TM</shortName>
        </recommendedName>
        <alternativeName>
            <fullName evidence="32">Glycoprotein 41</fullName>
            <shortName evidence="32">gp41</shortName>
        </alternativeName>
    </component>
</protein>
<comment type="function">
    <text evidence="32">Transmembrane protein gp41: Acts as a class I viral fusion protein. Under the current model, the protein has at least 3 conformational states: pre-fusion native state, pre-hairpin intermediate state, and post-fusion hairpin state. During fusion of viral and target intracellular membranes, the coiled coil regions (heptad repeats) assume a trimer-of-hairpins structure, positioning the fusion peptide in close proximity to the C-terminal region of the ectodomain. The formation of this structure appears to drive apposition and subsequent fusion of viral and target cell membranes. Complete fusion occurs in host cell endosomes and is dynamin-dependent, however some lipid transfer might occur at the plasma membrane. The virus undergoes clathrin-dependent internalization long before endosomal fusion, thus minimizing the surface exposure of conserved viral epitopes during fusion and reducing the efficacy of inhibitors targeting these epitopes. Membranes fusion leads to delivery of the nucleocapsid into the cytoplasm.</text>
</comment>
<keyword evidence="21 32" id="KW-1164">Virus endocytosis by host</keyword>
<dbReference type="EMBL" id="MF499778">
    <property type="protein sequence ID" value="AWD42748.1"/>
    <property type="molecule type" value="Genomic_RNA"/>
</dbReference>
<comment type="domain">
    <text evidence="32">The CD4-binding region is targeted by the antibody b12.</text>
</comment>
<keyword evidence="11 32" id="KW-0945">Host-virus interaction</keyword>
<evidence type="ECO:0000256" key="31">
    <source>
        <dbReference type="ARBA" id="ARBA00023296"/>
    </source>
</evidence>
<evidence type="ECO:0000313" key="50">
    <source>
        <dbReference type="EMBL" id="AWD42892.1"/>
    </source>
</evidence>
<reference evidence="36" key="2">
    <citation type="journal article" date="2009" name="J. Virol.">
        <title>Quantitating the multiplicity of infection with human immunodeficiency virus type 1 subtype C reveals a non-poisson distribution of transmitted variants.</title>
        <authorList>
            <consortium name="CAPRISA Acute Infection Study Team"/>
            <consortium name="Center for HIV-AIDS Vaccine Immunology Consortium"/>
            <person name="Abrahams M.R."/>
            <person name="Anderson J.A."/>
            <person name="Giorgi E.E."/>
            <person name="Seoighe C."/>
            <person name="Mlisana K."/>
            <person name="Ping L.H."/>
            <person name="Athreya G.S."/>
            <person name="Treurnicht F.K."/>
            <person name="Keele B.F."/>
            <person name="Wood N."/>
            <person name="Salazar-Gonzalez J.F."/>
            <person name="Bhattacharya T."/>
            <person name="Chu H."/>
            <person name="Hoffman I."/>
            <person name="Galvin S."/>
            <person name="Mapanje C."/>
            <person name="Kazembe P."/>
            <person name="Thebus R."/>
            <person name="Fiscus S."/>
            <person name="Hide W."/>
            <person name="Cohen M.S."/>
            <person name="Karim S.A."/>
            <person name="Haynes B.F."/>
            <person name="Shaw G.M."/>
            <person name="Hahn B.H."/>
            <person name="Korber B.T."/>
            <person name="Swanstrom R."/>
            <person name="Williamson C."/>
        </authorList>
    </citation>
    <scope>NUCLEOTIDE SEQUENCE</scope>
    <source>
        <strain evidence="36">10_A3</strain>
        <strain evidence="37">10_C12</strain>
        <strain evidence="38">10_D4</strain>
        <strain evidence="39">10_D7</strain>
    </source>
</reference>
<feature type="transmembrane region" description="Helical" evidence="33">
    <location>
        <begin position="668"/>
        <end position="695"/>
    </location>
</feature>
<evidence type="ECO:0000259" key="34">
    <source>
        <dbReference type="Pfam" id="PF00516"/>
    </source>
</evidence>
<keyword evidence="31 32" id="KW-1160">Virus entry into host cell</keyword>
<dbReference type="EMBL" id="FJ443823">
    <property type="protein sequence ID" value="ACS67489.1"/>
    <property type="molecule type" value="Genomic_DNA"/>
</dbReference>
<evidence type="ECO:0000256" key="27">
    <source>
        <dbReference type="ARBA" id="ARBA00023157"/>
    </source>
</evidence>
<evidence type="ECO:0000313" key="49">
    <source>
        <dbReference type="EMBL" id="AWD42836.1"/>
    </source>
</evidence>
<dbReference type="Pfam" id="PF00517">
    <property type="entry name" value="GP41"/>
    <property type="match status" value="1"/>
</dbReference>
<dbReference type="InterPro" id="IPR037527">
    <property type="entry name" value="Gp160"/>
</dbReference>
<feature type="region of interest" description="Immunosuppression" evidence="32">
    <location>
        <begin position="564"/>
        <end position="582"/>
    </location>
</feature>
<evidence type="ECO:0000256" key="10">
    <source>
        <dbReference type="ARBA" id="ARBA00022570"/>
    </source>
</evidence>
<comment type="subcellular location">
    <molecule>Surface protein gp120</molecule>
    <subcellularLocation>
        <location evidence="32">Virion membrane</location>
        <topology evidence="32">Peripheral membrane protein</topology>
    </subcellularLocation>
    <subcellularLocation>
        <location evidence="32">Host cell membrane</location>
        <topology evidence="32">Peripheral membrane protein</topology>
    </subcellularLocation>
    <subcellularLocation>
        <location evidence="32">Host endosome membrane</location>
        <topology evidence="32">Single-pass type I membrane protein</topology>
    </subcellularLocation>
    <text evidence="32">The surface protein is not anchored to the viral envelope, but associates with the extravirion surface through its binding to TM. It is probably concentrated at the site of budding and incorporated into the virions possibly by contacts between the cytoplasmic tail of Env and the N-terminus of Gag.</text>
</comment>
<reference evidence="40" key="3">
    <citation type="submission" date="2012-11" db="EMBL/GenBank/DDBJ databases">
        <title>Analysis of recombinant viral genomes in individuals infected with multiple transmitted/founder HIV-1 strains.</title>
        <authorList>
            <person name="Song H."/>
            <person name="Cai F."/>
            <person name="Chen S."/>
            <person name="Hoper J."/>
            <person name="Jiang C."/>
            <person name="Gao F."/>
        </authorList>
    </citation>
    <scope>NUCLEOTIDE SEQUENCE</scope>
    <source>
        <strain evidence="40">CH0010.s.e7</strain>
        <strain evidence="41">CH0010.w1.e20</strain>
    </source>
</reference>
<keyword evidence="19 32" id="KW-1043">Host membrane</keyword>
<feature type="domain" description="Human immunodeficiency virus 1 envelope glycoprotein Gp120" evidence="34">
    <location>
        <begin position="33"/>
        <end position="139"/>
    </location>
</feature>
<evidence type="ECO:0000256" key="11">
    <source>
        <dbReference type="ARBA" id="ARBA00022581"/>
    </source>
</evidence>
<keyword evidence="28 32" id="KW-0325">Glycoprotein</keyword>
<evidence type="ECO:0000256" key="3">
    <source>
        <dbReference type="ARBA" id="ARBA00004505"/>
    </source>
</evidence>
<dbReference type="EMBL" id="FJ443810">
    <property type="protein sequence ID" value="ACS67476.1"/>
    <property type="molecule type" value="Genomic_DNA"/>
</dbReference>
<dbReference type="HAMAP" id="MF_04083">
    <property type="entry name" value="HIV_ENV"/>
    <property type="match status" value="1"/>
</dbReference>
<evidence type="ECO:0000256" key="14">
    <source>
        <dbReference type="ARBA" id="ARBA00022692"/>
    </source>
</evidence>
<evidence type="ECO:0000256" key="18">
    <source>
        <dbReference type="ARBA" id="ARBA00022844"/>
    </source>
</evidence>
<dbReference type="EMBL" id="MF499826">
    <property type="protein sequence ID" value="AWD43125.1"/>
    <property type="molecule type" value="Genomic_RNA"/>
</dbReference>
<dbReference type="Pfam" id="PF00516">
    <property type="entry name" value="GP120"/>
    <property type="match status" value="2"/>
</dbReference>
<keyword evidence="14 32" id="KW-0812">Transmembrane</keyword>
<keyword evidence="26 32" id="KW-0564">Palmitate</keyword>
<dbReference type="InterPro" id="IPR000777">
    <property type="entry name" value="HIV1_Gp120"/>
</dbReference>
<evidence type="ECO:0000313" key="39">
    <source>
        <dbReference type="EMBL" id="ACS67489.1"/>
    </source>
</evidence>
<feature type="coiled-coil region" evidence="32">
    <location>
        <begin position="623"/>
        <end position="657"/>
    </location>
</feature>